<dbReference type="EMBL" id="CM035423">
    <property type="protein sequence ID" value="KAH7366306.1"/>
    <property type="molecule type" value="Genomic_DNA"/>
</dbReference>
<dbReference type="Proteomes" id="UP000825935">
    <property type="component" value="Chromosome 18"/>
</dbReference>
<protein>
    <recommendedName>
        <fullName evidence="2">RIN4 pathogenic type III effector avirulence factor Avr cleavage site domain-containing protein</fullName>
    </recommendedName>
</protein>
<name>A0A8T2SSE0_CERRI</name>
<feature type="compositionally biased region" description="Polar residues" evidence="1">
    <location>
        <begin position="18"/>
        <end position="34"/>
    </location>
</feature>
<feature type="region of interest" description="Disordered" evidence="1">
    <location>
        <begin position="72"/>
        <end position="125"/>
    </location>
</feature>
<accession>A0A8T2SSE0</accession>
<reference evidence="3" key="1">
    <citation type="submission" date="2021-08" db="EMBL/GenBank/DDBJ databases">
        <title>WGS assembly of Ceratopteris richardii.</title>
        <authorList>
            <person name="Marchant D.B."/>
            <person name="Chen G."/>
            <person name="Jenkins J."/>
            <person name="Shu S."/>
            <person name="Leebens-Mack J."/>
            <person name="Grimwood J."/>
            <person name="Schmutz J."/>
            <person name="Soltis P."/>
            <person name="Soltis D."/>
            <person name="Chen Z.-H."/>
        </authorList>
    </citation>
    <scope>NUCLEOTIDE SEQUENCE</scope>
    <source>
        <strain evidence="3">Whitten #5841</strain>
        <tissue evidence="3">Leaf</tissue>
    </source>
</reference>
<sequence length="163" mass="17918">MTDISSSADSSLSCSSSETANGPRSLPDLSQQDSCKLRPHSSLPSSGRPQPVSSRAYNRKDYEYISSFFSGRNASMTPFNRRTSHRVSHTHGTDEGKDLSAPSSKHHVSLPEFGSWDVDTSSSSEGYTKAFDHARGLKKELVRSHQLPRNDFQQIVSEGDSKP</sequence>
<evidence type="ECO:0000313" key="3">
    <source>
        <dbReference type="EMBL" id="KAH7366306.1"/>
    </source>
</evidence>
<gene>
    <name evidence="3" type="ORF">KP509_18G072000</name>
</gene>
<evidence type="ECO:0000256" key="1">
    <source>
        <dbReference type="SAM" id="MobiDB-lite"/>
    </source>
</evidence>
<dbReference type="OrthoDB" id="10610463at2759"/>
<keyword evidence="4" id="KW-1185">Reference proteome</keyword>
<comment type="caution">
    <text evidence="3">The sequence shown here is derived from an EMBL/GenBank/DDBJ whole genome shotgun (WGS) entry which is preliminary data.</text>
</comment>
<feature type="compositionally biased region" description="Polar residues" evidence="1">
    <location>
        <begin position="72"/>
        <end position="81"/>
    </location>
</feature>
<feature type="compositionally biased region" description="Low complexity" evidence="1">
    <location>
        <begin position="1"/>
        <end position="17"/>
    </location>
</feature>
<organism evidence="3 4">
    <name type="scientific">Ceratopteris richardii</name>
    <name type="common">Triangle waterfern</name>
    <dbReference type="NCBI Taxonomy" id="49495"/>
    <lineage>
        <taxon>Eukaryota</taxon>
        <taxon>Viridiplantae</taxon>
        <taxon>Streptophyta</taxon>
        <taxon>Embryophyta</taxon>
        <taxon>Tracheophyta</taxon>
        <taxon>Polypodiopsida</taxon>
        <taxon>Polypodiidae</taxon>
        <taxon>Polypodiales</taxon>
        <taxon>Pteridineae</taxon>
        <taxon>Pteridaceae</taxon>
        <taxon>Parkerioideae</taxon>
        <taxon>Ceratopteris</taxon>
    </lineage>
</organism>
<feature type="region of interest" description="Disordered" evidence="1">
    <location>
        <begin position="1"/>
        <end position="58"/>
    </location>
</feature>
<dbReference type="InterPro" id="IPR008700">
    <property type="entry name" value="TypeIII_avirulence_cleave"/>
</dbReference>
<evidence type="ECO:0000313" key="4">
    <source>
        <dbReference type="Proteomes" id="UP000825935"/>
    </source>
</evidence>
<dbReference type="AlphaFoldDB" id="A0A8T2SSE0"/>
<proteinExistence type="predicted"/>
<feature type="domain" description="RIN4 pathogenic type III effector avirulence factor Avr cleavage site" evidence="2">
    <location>
        <begin position="105"/>
        <end position="138"/>
    </location>
</feature>
<feature type="compositionally biased region" description="Polar residues" evidence="1">
    <location>
        <begin position="42"/>
        <end position="56"/>
    </location>
</feature>
<dbReference type="Pfam" id="PF05627">
    <property type="entry name" value="AvrRpt-cleavage"/>
    <property type="match status" value="1"/>
</dbReference>
<feature type="region of interest" description="Disordered" evidence="1">
    <location>
        <begin position="144"/>
        <end position="163"/>
    </location>
</feature>
<evidence type="ECO:0000259" key="2">
    <source>
        <dbReference type="Pfam" id="PF05627"/>
    </source>
</evidence>